<feature type="transmembrane region" description="Helical" evidence="1">
    <location>
        <begin position="131"/>
        <end position="150"/>
    </location>
</feature>
<dbReference type="KEGG" id="mant:BHD05_14350"/>
<proteinExistence type="predicted"/>
<feature type="transmembrane region" description="Helical" evidence="1">
    <location>
        <begin position="6"/>
        <end position="23"/>
    </location>
</feature>
<accession>A0A7L5AKP9</accession>
<evidence type="ECO:0000256" key="1">
    <source>
        <dbReference type="SAM" id="Phobius"/>
    </source>
</evidence>
<reference evidence="2 3" key="1">
    <citation type="submission" date="2016-09" db="EMBL/GenBank/DDBJ databases">
        <title>Complete genome sequence of microbes from the polar regions.</title>
        <authorList>
            <person name="Liao L."/>
            <person name="Chen B."/>
        </authorList>
    </citation>
    <scope>NUCLEOTIDE SEQUENCE [LARGE SCALE GENOMIC DNA]</scope>
    <source>
        <strain evidence="2 3">ZS314</strain>
    </source>
</reference>
<dbReference type="Proteomes" id="UP000464507">
    <property type="component" value="Chromosome"/>
</dbReference>
<feature type="transmembrane region" description="Helical" evidence="1">
    <location>
        <begin position="106"/>
        <end position="125"/>
    </location>
</feature>
<name>A0A7L5AKP9_9MICO</name>
<feature type="transmembrane region" description="Helical" evidence="1">
    <location>
        <begin position="43"/>
        <end position="63"/>
    </location>
</feature>
<keyword evidence="3" id="KW-1185">Reference proteome</keyword>
<organism evidence="2 3">
    <name type="scientific">Marisediminicola antarctica</name>
    <dbReference type="NCBI Taxonomy" id="674079"/>
    <lineage>
        <taxon>Bacteria</taxon>
        <taxon>Bacillati</taxon>
        <taxon>Actinomycetota</taxon>
        <taxon>Actinomycetes</taxon>
        <taxon>Micrococcales</taxon>
        <taxon>Microbacteriaceae</taxon>
        <taxon>Marisediminicola</taxon>
    </lineage>
</organism>
<evidence type="ECO:0000313" key="2">
    <source>
        <dbReference type="EMBL" id="QHO70652.1"/>
    </source>
</evidence>
<protein>
    <submittedName>
        <fullName evidence="2">Uncharacterized protein</fullName>
    </submittedName>
</protein>
<gene>
    <name evidence="2" type="ORF">BHD05_14350</name>
</gene>
<keyword evidence="1" id="KW-0472">Membrane</keyword>
<dbReference type="EMBL" id="CP017146">
    <property type="protein sequence ID" value="QHO70652.1"/>
    <property type="molecule type" value="Genomic_DNA"/>
</dbReference>
<keyword evidence="1" id="KW-1133">Transmembrane helix</keyword>
<feature type="transmembrane region" description="Helical" evidence="1">
    <location>
        <begin position="83"/>
        <end position="99"/>
    </location>
</feature>
<dbReference type="AlphaFoldDB" id="A0A7L5AKP9"/>
<keyword evidence="1" id="KW-0812">Transmembrane</keyword>
<sequence>MDQPLLWSALLGVVVLGGLIRLLSRGAVLAPRAVPLRPWERVLVIIGGVLLIFHCSAMFFGPWVDAVPGLEPAARAVRAGGPASQIAYWVPAAAIVVGWRRVWWPALAGVAVTLIGVGATMFIPFPLVVHLVWLSALILSALSVSVFLVGDPRKPAVRQPSKLEQT</sequence>
<evidence type="ECO:0000313" key="3">
    <source>
        <dbReference type="Proteomes" id="UP000464507"/>
    </source>
</evidence>
<dbReference type="RefSeq" id="WP_161887048.1">
    <property type="nucleotide sequence ID" value="NZ_CP017146.1"/>
</dbReference>
<dbReference type="OrthoDB" id="5123781at2"/>